<comment type="caution">
    <text evidence="11">The sequence shown here is derived from an EMBL/GenBank/DDBJ whole genome shotgun (WGS) entry which is preliminary data.</text>
</comment>
<evidence type="ECO:0000256" key="2">
    <source>
        <dbReference type="ARBA" id="ARBA00022692"/>
    </source>
</evidence>
<feature type="domain" description="Methyl-accepting transducer" evidence="9">
    <location>
        <begin position="269"/>
        <end position="540"/>
    </location>
</feature>
<dbReference type="Pfam" id="PF00015">
    <property type="entry name" value="MCPsignal"/>
    <property type="match status" value="1"/>
</dbReference>
<dbReference type="InterPro" id="IPR042295">
    <property type="entry name" value="NarX-like_N_sf"/>
</dbReference>
<gene>
    <name evidence="11" type="ORF">I6U51_00670</name>
</gene>
<dbReference type="GO" id="GO:0006935">
    <property type="term" value="P:chemotaxis"/>
    <property type="evidence" value="ECO:0007669"/>
    <property type="project" value="InterPro"/>
</dbReference>
<accession>A0A934HVA7</accession>
<evidence type="ECO:0000313" key="12">
    <source>
        <dbReference type="Proteomes" id="UP000622687"/>
    </source>
</evidence>
<dbReference type="Gene3D" id="6.10.340.10">
    <property type="match status" value="1"/>
</dbReference>
<dbReference type="Proteomes" id="UP000622687">
    <property type="component" value="Unassembled WGS sequence"/>
</dbReference>
<comment type="subcellular location">
    <subcellularLocation>
        <location evidence="1">Membrane</location>
        <topology evidence="1">Multi-pass membrane protein</topology>
    </subcellularLocation>
</comment>
<dbReference type="GO" id="GO:0016020">
    <property type="term" value="C:membrane"/>
    <property type="evidence" value="ECO:0007669"/>
    <property type="project" value="UniProtKB-SubCell"/>
</dbReference>
<dbReference type="InterPro" id="IPR029095">
    <property type="entry name" value="NarX-like_N"/>
</dbReference>
<dbReference type="AlphaFoldDB" id="A0A934HVA7"/>
<dbReference type="Pfam" id="PF13675">
    <property type="entry name" value="PilJ"/>
    <property type="match status" value="1"/>
</dbReference>
<dbReference type="GO" id="GO:0007165">
    <property type="term" value="P:signal transduction"/>
    <property type="evidence" value="ECO:0007669"/>
    <property type="project" value="UniProtKB-KW"/>
</dbReference>
<reference evidence="11" key="1">
    <citation type="submission" date="2020-12" db="EMBL/GenBank/DDBJ databases">
        <title>Clostridium thailandense sp. nov., a novel acetogenic bacterium isolated from peat land soil in Thailand.</title>
        <authorList>
            <person name="Chaikitkaew S."/>
            <person name="Birkeland N.K."/>
        </authorList>
    </citation>
    <scope>NUCLEOTIDE SEQUENCE</scope>
    <source>
        <strain evidence="11">DSM 17425</strain>
    </source>
</reference>
<protein>
    <submittedName>
        <fullName evidence="11">Type IV pili methyl-accepting chemotaxis transducer N-terminal domain-containing protein</fullName>
    </submittedName>
</protein>
<dbReference type="InterPro" id="IPR004090">
    <property type="entry name" value="Chemotax_Me-accpt_rcpt"/>
</dbReference>
<feature type="domain" description="HAMP" evidence="10">
    <location>
        <begin position="196"/>
        <end position="250"/>
    </location>
</feature>
<dbReference type="GO" id="GO:0004888">
    <property type="term" value="F:transmembrane signaling receptor activity"/>
    <property type="evidence" value="ECO:0007669"/>
    <property type="project" value="InterPro"/>
</dbReference>
<evidence type="ECO:0000256" key="5">
    <source>
        <dbReference type="ARBA" id="ARBA00023224"/>
    </source>
</evidence>
<dbReference type="SUPFAM" id="SSF58104">
    <property type="entry name" value="Methyl-accepting chemotaxis protein (MCP) signaling domain"/>
    <property type="match status" value="1"/>
</dbReference>
<comment type="similarity">
    <text evidence="6">Belongs to the methyl-accepting chemotaxis (MCP) protein family.</text>
</comment>
<dbReference type="RefSeq" id="WP_211140674.1">
    <property type="nucleotide sequence ID" value="NZ_JAEEGB010000001.1"/>
</dbReference>
<dbReference type="Pfam" id="PF00672">
    <property type="entry name" value="HAMP"/>
    <property type="match status" value="1"/>
</dbReference>
<evidence type="ECO:0000259" key="10">
    <source>
        <dbReference type="PROSITE" id="PS50885"/>
    </source>
</evidence>
<dbReference type="InterPro" id="IPR004089">
    <property type="entry name" value="MCPsignal_dom"/>
</dbReference>
<keyword evidence="2 8" id="KW-0812">Transmembrane</keyword>
<evidence type="ECO:0000256" key="4">
    <source>
        <dbReference type="ARBA" id="ARBA00023136"/>
    </source>
</evidence>
<keyword evidence="5 7" id="KW-0807">Transducer</keyword>
<keyword evidence="3 8" id="KW-1133">Transmembrane helix</keyword>
<feature type="transmembrane region" description="Helical" evidence="8">
    <location>
        <begin position="175"/>
        <end position="194"/>
    </location>
</feature>
<dbReference type="PRINTS" id="PR00260">
    <property type="entry name" value="CHEMTRNSDUCR"/>
</dbReference>
<keyword evidence="12" id="KW-1185">Reference proteome</keyword>
<dbReference type="InterPro" id="IPR003660">
    <property type="entry name" value="HAMP_dom"/>
</dbReference>
<dbReference type="CDD" id="cd11386">
    <property type="entry name" value="MCP_signal"/>
    <property type="match status" value="1"/>
</dbReference>
<dbReference type="SMART" id="SM00304">
    <property type="entry name" value="HAMP"/>
    <property type="match status" value="1"/>
</dbReference>
<dbReference type="PANTHER" id="PTHR32089">
    <property type="entry name" value="METHYL-ACCEPTING CHEMOTAXIS PROTEIN MCPB"/>
    <property type="match status" value="1"/>
</dbReference>
<evidence type="ECO:0000256" key="6">
    <source>
        <dbReference type="ARBA" id="ARBA00029447"/>
    </source>
</evidence>
<keyword evidence="4 8" id="KW-0472">Membrane</keyword>
<sequence>MKINTKLNLILFFLSLLIISIVTTNFVTFNNLKGDASAINLSGSERMRSYKLAYMANQFISEKDITKKDKIKSDMQKEIAQFEKILVGLEKGDNDLKLTACNDNAILEKTKKINSDWQNFKKEYTNIIDSPNLSSQQSSLNYINENINSIVNSINEVVFMLDNNSNKKVMLSKELSSAFLVIALIIIISSIFTVRKTIINPLQNLTDGMKDIAGDNGDLTKRISINSADEIGQLAKWFNIFVENIHQIIISVSDASRSVKDTSEQISDISYQNSQATETIAVSAQEVSEGSMHQTNQVNNLLDKVNILSDKIDNIALIIDDVLKHSLQTEKEALSGNKDLEASVVQLNIISSTSNEVSERLSALEESSKEIGRIIELITDISDQTNLLALNASIEAARAGELGKGFAVVADEVRKLADQTANATKQIIPIIKNIQSETYTTKNDMKSSVDEVQKEVELMKKCSDSLSSIVQKANDTYSGVQNVTKINKEITDEFNNIKATASSISNIAGKNSEDTQSMAAAVEEQTASVQQVAASVSQLSELAQQLYDKVSGFKA</sequence>
<evidence type="ECO:0000313" key="11">
    <source>
        <dbReference type="EMBL" id="MBI6871217.1"/>
    </source>
</evidence>
<name>A0A934HVA7_9CLOT</name>
<dbReference type="CDD" id="cd06225">
    <property type="entry name" value="HAMP"/>
    <property type="match status" value="1"/>
</dbReference>
<evidence type="ECO:0000256" key="1">
    <source>
        <dbReference type="ARBA" id="ARBA00004141"/>
    </source>
</evidence>
<dbReference type="PANTHER" id="PTHR32089:SF112">
    <property type="entry name" value="LYSOZYME-LIKE PROTEIN-RELATED"/>
    <property type="match status" value="1"/>
</dbReference>
<evidence type="ECO:0000256" key="8">
    <source>
        <dbReference type="SAM" id="Phobius"/>
    </source>
</evidence>
<evidence type="ECO:0000256" key="7">
    <source>
        <dbReference type="PROSITE-ProRule" id="PRU00284"/>
    </source>
</evidence>
<proteinExistence type="inferred from homology"/>
<dbReference type="Gene3D" id="1.10.287.950">
    <property type="entry name" value="Methyl-accepting chemotaxis protein"/>
    <property type="match status" value="1"/>
</dbReference>
<organism evidence="11 12">
    <name type="scientific">Clostridium aciditolerans</name>
    <dbReference type="NCBI Taxonomy" id="339861"/>
    <lineage>
        <taxon>Bacteria</taxon>
        <taxon>Bacillati</taxon>
        <taxon>Bacillota</taxon>
        <taxon>Clostridia</taxon>
        <taxon>Eubacteriales</taxon>
        <taxon>Clostridiaceae</taxon>
        <taxon>Clostridium</taxon>
    </lineage>
</organism>
<dbReference type="PROSITE" id="PS50111">
    <property type="entry name" value="CHEMOTAXIS_TRANSDUC_2"/>
    <property type="match status" value="1"/>
</dbReference>
<evidence type="ECO:0000259" key="9">
    <source>
        <dbReference type="PROSITE" id="PS50111"/>
    </source>
</evidence>
<dbReference type="Gene3D" id="1.20.120.960">
    <property type="entry name" value="Histidine kinase NarX, sensor domain"/>
    <property type="match status" value="1"/>
</dbReference>
<dbReference type="SMART" id="SM00283">
    <property type="entry name" value="MA"/>
    <property type="match status" value="1"/>
</dbReference>
<dbReference type="PROSITE" id="PS50885">
    <property type="entry name" value="HAMP"/>
    <property type="match status" value="1"/>
</dbReference>
<dbReference type="EMBL" id="JAEEGB010000001">
    <property type="protein sequence ID" value="MBI6871217.1"/>
    <property type="molecule type" value="Genomic_DNA"/>
</dbReference>
<evidence type="ECO:0000256" key="3">
    <source>
        <dbReference type="ARBA" id="ARBA00022989"/>
    </source>
</evidence>